<comment type="caution">
    <text evidence="7">The sequence shown here is derived from an EMBL/GenBank/DDBJ whole genome shotgun (WGS) entry which is preliminary data.</text>
</comment>
<name>A0A9P4K301_9PLEO</name>
<evidence type="ECO:0000313" key="7">
    <source>
        <dbReference type="EMBL" id="KAF2260480.1"/>
    </source>
</evidence>
<keyword evidence="5" id="KW-0624">Polysaccharide degradation</keyword>
<keyword evidence="5" id="KW-0119">Carbohydrate metabolism</keyword>
<dbReference type="Proteomes" id="UP000800093">
    <property type="component" value="Unassembled WGS sequence"/>
</dbReference>
<organism evidence="7 8">
    <name type="scientific">Lojkania enalia</name>
    <dbReference type="NCBI Taxonomy" id="147567"/>
    <lineage>
        <taxon>Eukaryota</taxon>
        <taxon>Fungi</taxon>
        <taxon>Dikarya</taxon>
        <taxon>Ascomycota</taxon>
        <taxon>Pezizomycotina</taxon>
        <taxon>Dothideomycetes</taxon>
        <taxon>Pleosporomycetidae</taxon>
        <taxon>Pleosporales</taxon>
        <taxon>Pleosporales incertae sedis</taxon>
        <taxon>Lojkania</taxon>
    </lineage>
</organism>
<keyword evidence="8" id="KW-1185">Reference proteome</keyword>
<dbReference type="OrthoDB" id="4849160at2759"/>
<evidence type="ECO:0000256" key="1">
    <source>
        <dbReference type="ARBA" id="ARBA00001973"/>
    </source>
</evidence>
<comment type="cofactor">
    <cofactor evidence="1">
        <name>Cu(2+)</name>
        <dbReference type="ChEBI" id="CHEBI:29036"/>
    </cofactor>
</comment>
<dbReference type="GO" id="GO:0008810">
    <property type="term" value="F:cellulase activity"/>
    <property type="evidence" value="ECO:0007669"/>
    <property type="project" value="UniProtKB-UniRule"/>
</dbReference>
<dbReference type="Gene3D" id="2.70.50.70">
    <property type="match status" value="1"/>
</dbReference>
<accession>A0A9P4K301</accession>
<dbReference type="PANTHER" id="PTHR33353:SF19">
    <property type="entry name" value="GLYCOSYLHYDROLASE FAMILY 61-8 PROTEIN"/>
    <property type="match status" value="1"/>
</dbReference>
<dbReference type="InterPro" id="IPR049892">
    <property type="entry name" value="AA9"/>
</dbReference>
<feature type="non-terminal residue" evidence="7">
    <location>
        <position position="1"/>
    </location>
</feature>
<dbReference type="GO" id="GO:0030248">
    <property type="term" value="F:cellulose binding"/>
    <property type="evidence" value="ECO:0007669"/>
    <property type="project" value="UniProtKB-UniRule"/>
</dbReference>
<dbReference type="InterPro" id="IPR005103">
    <property type="entry name" value="AA9_LPMO"/>
</dbReference>
<protein>
    <recommendedName>
        <fullName evidence="5">AA9 family lytic polysaccharide monooxygenase</fullName>
        <ecNumber evidence="5">1.14.99.56</ecNumber>
    </recommendedName>
    <alternativeName>
        <fullName evidence="5">Endo-beta-1,4-glucanase</fullName>
    </alternativeName>
    <alternativeName>
        <fullName evidence="5">Glycosyl hydrolase 61 family protein</fullName>
    </alternativeName>
</protein>
<dbReference type="EMBL" id="ML986680">
    <property type="protein sequence ID" value="KAF2260480.1"/>
    <property type="molecule type" value="Genomic_DNA"/>
</dbReference>
<comment type="subcellular location">
    <subcellularLocation>
        <location evidence="2 5">Secreted</location>
    </subcellularLocation>
</comment>
<reference evidence="8" key="1">
    <citation type="journal article" date="2020" name="Stud. Mycol.">
        <title>101 Dothideomycetes genomes: A test case for predicting lifestyles and emergence of pathogens.</title>
        <authorList>
            <person name="Haridas S."/>
            <person name="Albert R."/>
            <person name="Binder M."/>
            <person name="Bloem J."/>
            <person name="LaButti K."/>
            <person name="Salamov A."/>
            <person name="Andreopoulos B."/>
            <person name="Baker S."/>
            <person name="Barry K."/>
            <person name="Bills G."/>
            <person name="Bluhm B."/>
            <person name="Cannon C."/>
            <person name="Castanera R."/>
            <person name="Culley D."/>
            <person name="Daum C."/>
            <person name="Ezra D."/>
            <person name="Gonzalez J."/>
            <person name="Henrissat B."/>
            <person name="Kuo A."/>
            <person name="Liang C."/>
            <person name="Lipzen A."/>
            <person name="Lutzoni F."/>
            <person name="Magnuson J."/>
            <person name="Mondo S."/>
            <person name="Nolan M."/>
            <person name="Ohm R."/>
            <person name="Pangilinan J."/>
            <person name="Park H.-J."/>
            <person name="Ramirez L."/>
            <person name="Alfaro M."/>
            <person name="Sun H."/>
            <person name="Tritt A."/>
            <person name="Yoshinaga Y."/>
            <person name="Zwiers L.-H."/>
            <person name="Turgeon B."/>
            <person name="Goodwin S."/>
            <person name="Spatafora J."/>
            <person name="Crous P."/>
            <person name="Grigoriev I."/>
        </authorList>
    </citation>
    <scope>NUCLEOTIDE SEQUENCE [LARGE SCALE GENOMIC DNA]</scope>
    <source>
        <strain evidence="8">CBS 304.66</strain>
    </source>
</reference>
<dbReference type="PANTHER" id="PTHR33353">
    <property type="entry name" value="PUTATIVE (AFU_ORTHOLOGUE AFUA_1G12560)-RELATED"/>
    <property type="match status" value="1"/>
</dbReference>
<keyword evidence="4 5" id="KW-1015">Disulfide bond</keyword>
<evidence type="ECO:0000256" key="3">
    <source>
        <dbReference type="ARBA" id="ARBA00022525"/>
    </source>
</evidence>
<keyword evidence="3 5" id="KW-0964">Secreted</keyword>
<feature type="domain" description="Auxiliary Activity family 9 catalytic" evidence="6">
    <location>
        <begin position="13"/>
        <end position="182"/>
    </location>
</feature>
<keyword evidence="5" id="KW-0136">Cellulose degradation</keyword>
<dbReference type="AlphaFoldDB" id="A0A9P4K301"/>
<comment type="domain">
    <text evidence="5">Has a modular structure: an endo-beta-1,4-glucanase catalytic module at the N-terminus, a linker rich in serines and threonines, and a C-terminal carbohydrate-binding module (CBM).</text>
</comment>
<sequence length="191" mass="21185">FFPYYPAEGQSSIQRHWADFRPIKDLNSPNLVCNDPGSVAEKTATILAGSEIKAYYPGWPHDIGPVIVWMAHCGSEPTSCSTFNGTGKHWFKIQEVGLQNGTVRYGQWALKDLLAANYTWSTTIPAALEQGAYLIRHEIIALHVPFEPEFYPECAQLWVVGGGAQRPADSYLASIPGMYSEKGKWSLGNCF</sequence>
<dbReference type="CDD" id="cd21175">
    <property type="entry name" value="LPMO_AA9"/>
    <property type="match status" value="1"/>
</dbReference>
<evidence type="ECO:0000259" key="6">
    <source>
        <dbReference type="Pfam" id="PF03443"/>
    </source>
</evidence>
<comment type="catalytic activity">
    <reaction evidence="5">
        <text>[(1-&gt;4)-beta-D-glucosyl]n+m + reduced acceptor + O2 = 4-dehydro-beta-D-glucosyl-[(1-&gt;4)-beta-D-glucosyl]n-1 + [(1-&gt;4)-beta-D-glucosyl]m + acceptor + H2O.</text>
        <dbReference type="EC" id="1.14.99.56"/>
    </reaction>
</comment>
<evidence type="ECO:0000256" key="5">
    <source>
        <dbReference type="RuleBase" id="RU368122"/>
    </source>
</evidence>
<gene>
    <name evidence="7" type="ORF">CC78DRAFT_472854</name>
</gene>
<evidence type="ECO:0000313" key="8">
    <source>
        <dbReference type="Proteomes" id="UP000800093"/>
    </source>
</evidence>
<dbReference type="Pfam" id="PF03443">
    <property type="entry name" value="AA9"/>
    <property type="match status" value="1"/>
</dbReference>
<dbReference type="EC" id="1.14.99.56" evidence="5"/>
<dbReference type="GO" id="GO:0005576">
    <property type="term" value="C:extracellular region"/>
    <property type="evidence" value="ECO:0007669"/>
    <property type="project" value="UniProtKB-SubCell"/>
</dbReference>
<evidence type="ECO:0000256" key="4">
    <source>
        <dbReference type="ARBA" id="ARBA00023157"/>
    </source>
</evidence>
<evidence type="ECO:0000256" key="2">
    <source>
        <dbReference type="ARBA" id="ARBA00004613"/>
    </source>
</evidence>
<comment type="function">
    <text evidence="5">Lytic polysaccharide monooxygenase (LMPO) that depolymerizes crystalline and amorphous polysaccharides via the oxidation of scissile alpha- or beta-(1-4)-glycosidic bonds, yielding C1 and/or C4 oxidation products. Catalysis by LPMOs requires the reduction of the active-site copper from Cu(II) to Cu(I) by a reducing agent and H(2)O(2) or O(2) as a cosubstrate.</text>
</comment>
<proteinExistence type="predicted"/>
<dbReference type="GO" id="GO:0030245">
    <property type="term" value="P:cellulose catabolic process"/>
    <property type="evidence" value="ECO:0007669"/>
    <property type="project" value="UniProtKB-UniRule"/>
</dbReference>